<dbReference type="InterPro" id="IPR052918">
    <property type="entry name" value="Motility_Chemotaxis_Reg"/>
</dbReference>
<sequence length="528" mass="56091">MRRLPTSVLLRIENPTMRVTYSLFVILIAFLQAASASGNDYEIEFSTMLGGSSWEHARDVFVDSKGDIYLVGGTRSSDFPTTEGASQRHHDKSGKRIGSGGYCDAFVCKFSASGDLIWSTLLGGPNYDRAYAVEVDDAGFVYVSGRGGLGFPVTKDAIQTEFQGTDNGIYGMQNSFVAKLKPDGSALEWASYVGVGQLCRDLSIDRDGDIYVPLHYTGKGPLPPKEWFQNGIQKSPAGGVEIGAMKIAGDGQSVRWATWFGGSGDEVPNCGLRLGEDRSVYLNFTTRSDDVPTTANVHDSTYNGKTDAFVARLAPDGSKLMFGTYFGGVGDEFGNSTHNLAVDASGNSYLVTETSGDDMPVTAGAFQKTVAGKGDVVAAKFSPTGKLMHCTYVGGSDQDGIDGVYVSKSGELIFAGKTLSSDFPVTSNAIQDSRSKQSDATIVALSPDFSRLSFCSYLGAESYDDGRSCFVDANENIYIVGSTNGPGWPAINSHQPNFAGGGGGKELCYQGGCYAGDTILAKLKKTSD</sequence>
<dbReference type="AlphaFoldDB" id="A0A5B9PH43"/>
<proteinExistence type="predicted"/>
<dbReference type="InterPro" id="IPR010620">
    <property type="entry name" value="SBBP_repeat"/>
</dbReference>
<keyword evidence="2" id="KW-1185">Reference proteome</keyword>
<reference evidence="1 2" key="1">
    <citation type="submission" date="2019-08" db="EMBL/GenBank/DDBJ databases">
        <title>Deep-cultivation of Planctomycetes and their phenomic and genomic characterization uncovers novel biology.</title>
        <authorList>
            <person name="Wiegand S."/>
            <person name="Jogler M."/>
            <person name="Boedeker C."/>
            <person name="Pinto D."/>
            <person name="Vollmers J."/>
            <person name="Rivas-Marin E."/>
            <person name="Kohn T."/>
            <person name="Peeters S.H."/>
            <person name="Heuer A."/>
            <person name="Rast P."/>
            <person name="Oberbeckmann S."/>
            <person name="Bunk B."/>
            <person name="Jeske O."/>
            <person name="Meyerdierks A."/>
            <person name="Storesund J.E."/>
            <person name="Kallscheuer N."/>
            <person name="Luecker S."/>
            <person name="Lage O.M."/>
            <person name="Pohl T."/>
            <person name="Merkel B.J."/>
            <person name="Hornburger P."/>
            <person name="Mueller R.-W."/>
            <person name="Bruemmer F."/>
            <person name="Labrenz M."/>
            <person name="Spormann A.M."/>
            <person name="Op den Camp H."/>
            <person name="Overmann J."/>
            <person name="Amann R."/>
            <person name="Jetten M.S.M."/>
            <person name="Mascher T."/>
            <person name="Medema M.H."/>
            <person name="Devos D.P."/>
            <person name="Kaster A.-K."/>
            <person name="Ovreas L."/>
            <person name="Rohde M."/>
            <person name="Galperin M.Y."/>
            <person name="Jogler C."/>
        </authorList>
    </citation>
    <scope>NUCLEOTIDE SEQUENCE [LARGE SCALE GENOMIC DNA]</scope>
    <source>
        <strain evidence="1 2">FC18</strain>
    </source>
</reference>
<protein>
    <submittedName>
        <fullName evidence="1">Beta-propeller repeat protein</fullName>
    </submittedName>
</protein>
<dbReference type="EMBL" id="CP042912">
    <property type="protein sequence ID" value="QEG24929.1"/>
    <property type="molecule type" value="Genomic_DNA"/>
</dbReference>
<dbReference type="KEGG" id="mff:MFFC18_48520"/>
<dbReference type="STRING" id="980251.GCA_001642875_05014"/>
<name>A0A5B9PH43_9BACT</name>
<dbReference type="PANTHER" id="PTHR35580:SF1">
    <property type="entry name" value="PHYTASE-LIKE DOMAIN-CONTAINING PROTEIN"/>
    <property type="match status" value="1"/>
</dbReference>
<dbReference type="Pfam" id="PF06739">
    <property type="entry name" value="SBBP"/>
    <property type="match status" value="2"/>
</dbReference>
<dbReference type="SUPFAM" id="SSF101898">
    <property type="entry name" value="NHL repeat"/>
    <property type="match status" value="1"/>
</dbReference>
<dbReference type="RefSeq" id="WP_238381185.1">
    <property type="nucleotide sequence ID" value="NZ_CP042912.1"/>
</dbReference>
<organism evidence="1 2">
    <name type="scientific">Mariniblastus fucicola</name>
    <dbReference type="NCBI Taxonomy" id="980251"/>
    <lineage>
        <taxon>Bacteria</taxon>
        <taxon>Pseudomonadati</taxon>
        <taxon>Planctomycetota</taxon>
        <taxon>Planctomycetia</taxon>
        <taxon>Pirellulales</taxon>
        <taxon>Pirellulaceae</taxon>
        <taxon>Mariniblastus</taxon>
    </lineage>
</organism>
<dbReference type="PANTHER" id="PTHR35580">
    <property type="entry name" value="CELL SURFACE GLYCOPROTEIN (S-LAYER PROTEIN)-LIKE PROTEIN"/>
    <property type="match status" value="1"/>
</dbReference>
<dbReference type="Proteomes" id="UP000322214">
    <property type="component" value="Chromosome"/>
</dbReference>
<evidence type="ECO:0000313" key="1">
    <source>
        <dbReference type="EMBL" id="QEG24929.1"/>
    </source>
</evidence>
<evidence type="ECO:0000313" key="2">
    <source>
        <dbReference type="Proteomes" id="UP000322214"/>
    </source>
</evidence>
<accession>A0A5B9PH43</accession>
<gene>
    <name evidence="1" type="ORF">MFFC18_48520</name>
</gene>